<protein>
    <submittedName>
        <fullName evidence="2">Glutamine amidotransferase</fullName>
    </submittedName>
</protein>
<evidence type="ECO:0000313" key="3">
    <source>
        <dbReference type="Proteomes" id="UP000024332"/>
    </source>
</evidence>
<proteinExistence type="predicted"/>
<feature type="non-terminal residue" evidence="2">
    <location>
        <position position="169"/>
    </location>
</feature>
<dbReference type="Pfam" id="PF00117">
    <property type="entry name" value="GATase"/>
    <property type="match status" value="1"/>
</dbReference>
<dbReference type="Gene3D" id="3.40.50.880">
    <property type="match status" value="1"/>
</dbReference>
<dbReference type="SUPFAM" id="SSF52317">
    <property type="entry name" value="Class I glutamine amidotransferase-like"/>
    <property type="match status" value="1"/>
</dbReference>
<name>A0A031LWW6_9CREN</name>
<keyword evidence="2" id="KW-0315">Glutamine amidotransferase</keyword>
<keyword evidence="2" id="KW-0808">Transferase</keyword>
<dbReference type="InterPro" id="IPR044992">
    <property type="entry name" value="ChyE-like"/>
</dbReference>
<comment type="caution">
    <text evidence="2">The sequence shown here is derived from an EMBL/GenBank/DDBJ whole genome shotgun (WGS) entry which is preliminary data.</text>
</comment>
<gene>
    <name evidence="2" type="ORF">CM19_00005</name>
</gene>
<dbReference type="PROSITE" id="PS51273">
    <property type="entry name" value="GATASE_TYPE_1"/>
    <property type="match status" value="1"/>
</dbReference>
<dbReference type="CDD" id="cd01741">
    <property type="entry name" value="GATase1_1"/>
    <property type="match status" value="1"/>
</dbReference>
<dbReference type="EMBL" id="JFZT01000001">
    <property type="protein sequence ID" value="EZQ12265.1"/>
    <property type="molecule type" value="Genomic_DNA"/>
</dbReference>
<dbReference type="InterPro" id="IPR017926">
    <property type="entry name" value="GATASE"/>
</dbReference>
<evidence type="ECO:0000259" key="1">
    <source>
        <dbReference type="Pfam" id="PF00117"/>
    </source>
</evidence>
<sequence>MKVLSIYNHPVETLGTISEYIDGISIQGQDIKGNEEFDSLIIMGGPQSVYESENYPYIRKEMDLVRKAYTKGKRVLGICLGSQIASEALGGKVIRGPYGSEIGVQKVRTIGKFSFLGDEIKVFQMHSDTFSLPPGSELLAYSEKYFQAFKKGSVLGIQFHVEVTPEIVD</sequence>
<reference evidence="2 3" key="1">
    <citation type="submission" date="2014-03" db="EMBL/GenBank/DDBJ databases">
        <title>Draft genome sequence of the novel thermoacidophilic archaea Acidianus copahuensis ALE1 strain, isolated from Copahue volcanic area in Neuquen Argentina.</title>
        <authorList>
            <person name="Urbieta M.S."/>
            <person name="Rascovan N."/>
            <person name="Castro C."/>
            <person name="Revale S."/>
            <person name="Giaveno M.A."/>
            <person name="Vazquez M.P."/>
            <person name="Donati E.R."/>
        </authorList>
    </citation>
    <scope>NUCLEOTIDE SEQUENCE [LARGE SCALE GENOMIC DNA]</scope>
    <source>
        <strain evidence="2 3">ALE1</strain>
    </source>
</reference>
<dbReference type="PANTHER" id="PTHR42695">
    <property type="entry name" value="GLUTAMINE AMIDOTRANSFERASE YLR126C-RELATED"/>
    <property type="match status" value="1"/>
</dbReference>
<dbReference type="GO" id="GO:0016740">
    <property type="term" value="F:transferase activity"/>
    <property type="evidence" value="ECO:0007669"/>
    <property type="project" value="UniProtKB-KW"/>
</dbReference>
<dbReference type="RefSeq" id="WP_048098414.1">
    <property type="nucleotide sequence ID" value="NZ_JFZT01000001.1"/>
</dbReference>
<dbReference type="Proteomes" id="UP000024332">
    <property type="component" value="Unassembled WGS sequence"/>
</dbReference>
<dbReference type="OrthoDB" id="7388at2157"/>
<dbReference type="AlphaFoldDB" id="A0A031LWW6"/>
<organism evidence="2 3">
    <name type="scientific">Candidatus Acidianus copahuensis</name>
    <dbReference type="NCBI Taxonomy" id="1160895"/>
    <lineage>
        <taxon>Archaea</taxon>
        <taxon>Thermoproteota</taxon>
        <taxon>Thermoprotei</taxon>
        <taxon>Sulfolobales</taxon>
        <taxon>Sulfolobaceae</taxon>
        <taxon>Acidianus</taxon>
    </lineage>
</organism>
<dbReference type="PANTHER" id="PTHR42695:SF5">
    <property type="entry name" value="GLUTAMINE AMIDOTRANSFERASE YLR126C-RELATED"/>
    <property type="match status" value="1"/>
</dbReference>
<accession>A0A031LWW6</accession>
<dbReference type="GO" id="GO:0005829">
    <property type="term" value="C:cytosol"/>
    <property type="evidence" value="ECO:0007669"/>
    <property type="project" value="TreeGrafter"/>
</dbReference>
<dbReference type="InterPro" id="IPR029062">
    <property type="entry name" value="Class_I_gatase-like"/>
</dbReference>
<feature type="domain" description="Glutamine amidotransferase" evidence="1">
    <location>
        <begin position="30"/>
        <end position="166"/>
    </location>
</feature>
<evidence type="ECO:0000313" key="2">
    <source>
        <dbReference type="EMBL" id="EZQ12265.1"/>
    </source>
</evidence>
<keyword evidence="3" id="KW-1185">Reference proteome</keyword>
<dbReference type="STRING" id="1160895.CM19_00005"/>